<evidence type="ECO:0000256" key="6">
    <source>
        <dbReference type="ARBA" id="ARBA00006739"/>
    </source>
</evidence>
<comment type="cofactor">
    <cofactor evidence="3">
        <name>Mg(2+)</name>
        <dbReference type="ChEBI" id="CHEBI:18420"/>
    </cofactor>
</comment>
<keyword evidence="9" id="KW-0479">Metal-binding</keyword>
<dbReference type="InterPro" id="IPR001173">
    <property type="entry name" value="Glyco_trans_2-like"/>
</dbReference>
<accession>W7AMH4</accession>
<comment type="catalytic activity">
    <reaction evidence="13">
        <text>a di-trans,poly-cis-dolichyl phosphate + GDP-alpha-D-mannose = a di-trans,poly-cis-dolichyl beta-D-mannosyl phosphate + GDP</text>
        <dbReference type="Rhea" id="RHEA:21184"/>
        <dbReference type="Rhea" id="RHEA-COMP:19498"/>
        <dbReference type="Rhea" id="RHEA-COMP:19501"/>
        <dbReference type="ChEBI" id="CHEBI:57527"/>
        <dbReference type="ChEBI" id="CHEBI:57683"/>
        <dbReference type="ChEBI" id="CHEBI:58189"/>
        <dbReference type="ChEBI" id="CHEBI:58211"/>
    </reaction>
</comment>
<evidence type="ECO:0000256" key="7">
    <source>
        <dbReference type="ARBA" id="ARBA00022676"/>
    </source>
</evidence>
<dbReference type="GO" id="GO:0006506">
    <property type="term" value="P:GPI anchor biosynthetic process"/>
    <property type="evidence" value="ECO:0007669"/>
    <property type="project" value="TreeGrafter"/>
</dbReference>
<evidence type="ECO:0000256" key="1">
    <source>
        <dbReference type="ARBA" id="ARBA00001913"/>
    </source>
</evidence>
<gene>
    <name evidence="16" type="ORF">YYG_02035</name>
</gene>
<evidence type="ECO:0000313" key="17">
    <source>
        <dbReference type="Proteomes" id="UP000030659"/>
    </source>
</evidence>
<evidence type="ECO:0000256" key="13">
    <source>
        <dbReference type="RuleBase" id="RU365083"/>
    </source>
</evidence>
<dbReference type="CDD" id="cd06442">
    <property type="entry name" value="DPM1_like"/>
    <property type="match status" value="1"/>
</dbReference>
<dbReference type="PANTHER" id="PTHR43398">
    <property type="entry name" value="DOLICHOL-PHOSPHATE MANNOSYLTRANSFERASE SUBUNIT 1"/>
    <property type="match status" value="1"/>
</dbReference>
<sequence>MCILAKYLLDYLAMIMFLFLFILACLKINMSYGSMYSIILPTYNEKNNVPYIIYMIIEELTKHNINYEVILVDDNSEDATADVYKKLQSIFSNEKLLLLEREKKSGLGSAYMDALKLVSGDYVIIMDADLSHHPKYIYEFIKKQKETNCDIVTGSRYNKQGGIFGWGFKRILVSRVANFLTQFLLFINLTDLTGSFRLYKTDVLKEVIQTVQGKGYSFQMEVIVRAHKSGKTIEEVGYIFYDRLFGESKLSSSEIIKYLLCLLRLFWTL</sequence>
<dbReference type="GO" id="GO:0004582">
    <property type="term" value="F:dolichyl-phosphate beta-D-mannosyltransferase activity"/>
    <property type="evidence" value="ECO:0007669"/>
    <property type="project" value="UniProtKB-UniRule"/>
</dbReference>
<dbReference type="GO" id="GO:0005789">
    <property type="term" value="C:endoplasmic reticulum membrane"/>
    <property type="evidence" value="ECO:0007669"/>
    <property type="project" value="TreeGrafter"/>
</dbReference>
<dbReference type="Pfam" id="PF00535">
    <property type="entry name" value="Glycos_transf_2"/>
    <property type="match status" value="1"/>
</dbReference>
<feature type="domain" description="Glycosyltransferase 2-like" evidence="15">
    <location>
        <begin position="37"/>
        <end position="207"/>
    </location>
</feature>
<evidence type="ECO:0000256" key="3">
    <source>
        <dbReference type="ARBA" id="ARBA00001946"/>
    </source>
</evidence>
<dbReference type="GO" id="GO:0006066">
    <property type="term" value="P:alcohol metabolic process"/>
    <property type="evidence" value="ECO:0007669"/>
    <property type="project" value="UniProtKB-ARBA"/>
</dbReference>
<comment type="pathway">
    <text evidence="5 13">Protein modification; protein glycosylation.</text>
</comment>
<evidence type="ECO:0000256" key="4">
    <source>
        <dbReference type="ARBA" id="ARBA00004240"/>
    </source>
</evidence>
<dbReference type="GO" id="GO:0006488">
    <property type="term" value="P:dolichol-linked oligosaccharide biosynthetic process"/>
    <property type="evidence" value="ECO:0007669"/>
    <property type="project" value="TreeGrafter"/>
</dbReference>
<comment type="subcellular location">
    <subcellularLocation>
        <location evidence="4 13">Endoplasmic reticulum</location>
    </subcellularLocation>
</comment>
<reference evidence="16 17" key="1">
    <citation type="submission" date="2013-02" db="EMBL/GenBank/DDBJ databases">
        <title>The Genome Sequence of Plasmodium vinckei petteri CR.</title>
        <authorList>
            <consortium name="The Broad Institute Genome Sequencing Platform"/>
            <consortium name="The Broad Institute Genome Sequencing Center for Infectious Disease"/>
            <person name="Neafsey D."/>
            <person name="Cheeseman I."/>
            <person name="Volkman S."/>
            <person name="Adams J."/>
            <person name="Walker B."/>
            <person name="Young S.K."/>
            <person name="Zeng Q."/>
            <person name="Gargeya S."/>
            <person name="Fitzgerald M."/>
            <person name="Haas B."/>
            <person name="Abouelleil A."/>
            <person name="Alvarado L."/>
            <person name="Arachchi H.M."/>
            <person name="Berlin A.M."/>
            <person name="Chapman S.B."/>
            <person name="Dewar J."/>
            <person name="Goldberg J."/>
            <person name="Griggs A."/>
            <person name="Gujja S."/>
            <person name="Hansen M."/>
            <person name="Howarth C."/>
            <person name="Imamovic A."/>
            <person name="Larimer J."/>
            <person name="McCowan C."/>
            <person name="Murphy C."/>
            <person name="Neiman D."/>
            <person name="Pearson M."/>
            <person name="Priest M."/>
            <person name="Roberts A."/>
            <person name="Saif S."/>
            <person name="Shea T."/>
            <person name="Sisk P."/>
            <person name="Sykes S."/>
            <person name="Wortman J."/>
            <person name="Nusbaum C."/>
            <person name="Birren B."/>
        </authorList>
    </citation>
    <scope>NUCLEOTIDE SEQUENCE [LARGE SCALE GENOMIC DNA]</scope>
    <source>
        <strain evidence="16 17">CR</strain>
    </source>
</reference>
<comment type="cofactor">
    <cofactor evidence="2">
        <name>Mn(2+)</name>
        <dbReference type="ChEBI" id="CHEBI:29035"/>
    </cofactor>
</comment>
<dbReference type="EMBL" id="KI965397">
    <property type="protein sequence ID" value="EUD73035.1"/>
    <property type="molecule type" value="Genomic_DNA"/>
</dbReference>
<dbReference type="InterPro" id="IPR039528">
    <property type="entry name" value="DPM1-like"/>
</dbReference>
<protein>
    <recommendedName>
        <fullName evidence="13">Dolichol-phosphate mannosyltransferase subunit 1</fullName>
        <ecNumber evidence="13">2.4.1.83</ecNumber>
    </recommendedName>
</protein>
<dbReference type="GO" id="GO:0046872">
    <property type="term" value="F:metal ion binding"/>
    <property type="evidence" value="ECO:0007669"/>
    <property type="project" value="UniProtKB-KW"/>
</dbReference>
<comment type="cofactor">
    <cofactor evidence="1">
        <name>Ca(2+)</name>
        <dbReference type="ChEBI" id="CHEBI:29108"/>
    </cofactor>
</comment>
<dbReference type="UniPathway" id="UPA00378"/>
<comment type="function">
    <text evidence="13">Transfers mannose from GDP-mannose to dolichol monophosphate to form dolichol phosphate mannose (Dol-P-Man) which is the mannosyl donor in pathways leading to N-glycosylation, glycosyl phosphatidylinositol membrane anchoring, and O-mannosylation of proteins.</text>
</comment>
<organism evidence="16 17">
    <name type="scientific">Plasmodium vinckei petteri</name>
    <dbReference type="NCBI Taxonomy" id="138298"/>
    <lineage>
        <taxon>Eukaryota</taxon>
        <taxon>Sar</taxon>
        <taxon>Alveolata</taxon>
        <taxon>Apicomplexa</taxon>
        <taxon>Aconoidasida</taxon>
        <taxon>Haemosporida</taxon>
        <taxon>Plasmodiidae</taxon>
        <taxon>Plasmodium</taxon>
        <taxon>Plasmodium (Vinckeia)</taxon>
    </lineage>
</organism>
<evidence type="ECO:0000256" key="14">
    <source>
        <dbReference type="SAM" id="Phobius"/>
    </source>
</evidence>
<dbReference type="EC" id="2.4.1.83" evidence="13"/>
<dbReference type="PROSITE" id="PS51257">
    <property type="entry name" value="PROKAR_LIPOPROTEIN"/>
    <property type="match status" value="1"/>
</dbReference>
<dbReference type="eggNOG" id="KOG2978">
    <property type="taxonomic scope" value="Eukaryota"/>
</dbReference>
<dbReference type="Gene3D" id="3.90.550.10">
    <property type="entry name" value="Spore Coat Polysaccharide Biosynthesis Protein SpsA, Chain A"/>
    <property type="match status" value="1"/>
</dbReference>
<evidence type="ECO:0000256" key="10">
    <source>
        <dbReference type="ARBA" id="ARBA00022824"/>
    </source>
</evidence>
<dbReference type="Proteomes" id="UP000030659">
    <property type="component" value="Unassembled WGS sequence"/>
</dbReference>
<comment type="subunit">
    <text evidence="13">Component of the dolichol-phosphate mannose (DPM) synthase complex.</text>
</comment>
<keyword evidence="10 13" id="KW-0256">Endoplasmic reticulum</keyword>
<evidence type="ECO:0000256" key="12">
    <source>
        <dbReference type="ARBA" id="ARBA00023211"/>
    </source>
</evidence>
<dbReference type="InterPro" id="IPR029044">
    <property type="entry name" value="Nucleotide-diphossugar_trans"/>
</dbReference>
<feature type="transmembrane region" description="Helical" evidence="14">
    <location>
        <begin position="12"/>
        <end position="30"/>
    </location>
</feature>
<keyword evidence="14" id="KW-1133">Transmembrane helix</keyword>
<evidence type="ECO:0000313" key="16">
    <source>
        <dbReference type="EMBL" id="EUD73035.1"/>
    </source>
</evidence>
<keyword evidence="7 13" id="KW-0328">Glycosyltransferase</keyword>
<dbReference type="GO" id="GO:0006720">
    <property type="term" value="P:isoprenoid metabolic process"/>
    <property type="evidence" value="ECO:0007669"/>
    <property type="project" value="UniProtKB-ARBA"/>
</dbReference>
<dbReference type="AlphaFoldDB" id="W7AMH4"/>
<proteinExistence type="inferred from homology"/>
<keyword evidence="8 13" id="KW-0808">Transferase</keyword>
<evidence type="ECO:0000256" key="5">
    <source>
        <dbReference type="ARBA" id="ARBA00004922"/>
    </source>
</evidence>
<keyword evidence="14" id="KW-0812">Transmembrane</keyword>
<name>W7AMH4_PLAVN</name>
<evidence type="ECO:0000259" key="15">
    <source>
        <dbReference type="Pfam" id="PF00535"/>
    </source>
</evidence>
<keyword evidence="12" id="KW-0464">Manganese</keyword>
<dbReference type="GO" id="GO:0035269">
    <property type="term" value="P:protein O-linked glycosylation via mannose"/>
    <property type="evidence" value="ECO:0007669"/>
    <property type="project" value="TreeGrafter"/>
</dbReference>
<keyword evidence="11" id="KW-0460">Magnesium</keyword>
<dbReference type="SUPFAM" id="SSF53448">
    <property type="entry name" value="Nucleotide-diphospho-sugar transferases"/>
    <property type="match status" value="1"/>
</dbReference>
<evidence type="ECO:0000256" key="8">
    <source>
        <dbReference type="ARBA" id="ARBA00022679"/>
    </source>
</evidence>
<comment type="similarity">
    <text evidence="6 13">Belongs to the glycosyltransferase 2 family.</text>
</comment>
<dbReference type="FunFam" id="3.90.550.10:FF:000036">
    <property type="entry name" value="Dolichol-phosphate mannosyltransferase subunit 1"/>
    <property type="match status" value="1"/>
</dbReference>
<evidence type="ECO:0000256" key="9">
    <source>
        <dbReference type="ARBA" id="ARBA00022723"/>
    </source>
</evidence>
<dbReference type="PANTHER" id="PTHR43398:SF1">
    <property type="entry name" value="DOLICHOL-PHOSPHATE MANNOSYLTRANSFERASE SUBUNIT 1"/>
    <property type="match status" value="1"/>
</dbReference>
<evidence type="ECO:0000256" key="2">
    <source>
        <dbReference type="ARBA" id="ARBA00001936"/>
    </source>
</evidence>
<keyword evidence="14" id="KW-0472">Membrane</keyword>
<evidence type="ECO:0000256" key="11">
    <source>
        <dbReference type="ARBA" id="ARBA00022842"/>
    </source>
</evidence>